<protein>
    <recommendedName>
        <fullName evidence="3">Lipoprotein</fullName>
    </recommendedName>
</protein>
<evidence type="ECO:0000313" key="2">
    <source>
        <dbReference type="Proteomes" id="UP000192277"/>
    </source>
</evidence>
<accession>A0ABX3NTQ9</accession>
<evidence type="ECO:0008006" key="3">
    <source>
        <dbReference type="Google" id="ProtNLM"/>
    </source>
</evidence>
<keyword evidence="2" id="KW-1185">Reference proteome</keyword>
<name>A0ABX3NTQ9_9BACT</name>
<dbReference type="EMBL" id="LWBO01000017">
    <property type="protein sequence ID" value="OQP46047.1"/>
    <property type="molecule type" value="Genomic_DNA"/>
</dbReference>
<proteinExistence type="predicted"/>
<dbReference type="RefSeq" id="WP_014219171.1">
    <property type="nucleotide sequence ID" value="NZ_LWBO01000017.1"/>
</dbReference>
<evidence type="ECO:0000313" key="1">
    <source>
        <dbReference type="EMBL" id="OQP46047.1"/>
    </source>
</evidence>
<organism evidence="1 2">
    <name type="scientific">Niastella koreensis</name>
    <dbReference type="NCBI Taxonomy" id="354356"/>
    <lineage>
        <taxon>Bacteria</taxon>
        <taxon>Pseudomonadati</taxon>
        <taxon>Bacteroidota</taxon>
        <taxon>Chitinophagia</taxon>
        <taxon>Chitinophagales</taxon>
        <taxon>Chitinophagaceae</taxon>
        <taxon>Niastella</taxon>
    </lineage>
</organism>
<sequence length="237" mass="24176">MQKTFIRFSATLMVATFLFSCQKEMSKSAKSDVSTATSSSNTVTIGSTCGQLRTYTQGGWGASPAGNNPGTYLHANFQGAFGDTLTVGCYPGKYYVKLTSAQAVTDLLPTGGPAAALTAVYTDPASIKNVLVGQLVALKLSVGFDYADANFGQSNVALGGMIIASGTFKGNTVADFLAIGEEVLGGCSKDFTPAQINETATAINENFDNGSTDKGFLTCPTGGGNPGGGGGNPQLAL</sequence>
<reference evidence="1 2" key="1">
    <citation type="submission" date="2016-04" db="EMBL/GenBank/DDBJ databases">
        <authorList>
            <person name="Chen L."/>
            <person name="Zhuang W."/>
            <person name="Wang G."/>
        </authorList>
    </citation>
    <scope>NUCLEOTIDE SEQUENCE [LARGE SCALE GENOMIC DNA]</scope>
    <source>
        <strain evidence="2">GR20</strain>
    </source>
</reference>
<dbReference type="PROSITE" id="PS51257">
    <property type="entry name" value="PROKAR_LIPOPROTEIN"/>
    <property type="match status" value="1"/>
</dbReference>
<gene>
    <name evidence="1" type="ORF">A4D02_32165</name>
</gene>
<comment type="caution">
    <text evidence="1">The sequence shown here is derived from an EMBL/GenBank/DDBJ whole genome shotgun (WGS) entry which is preliminary data.</text>
</comment>
<dbReference type="Proteomes" id="UP000192277">
    <property type="component" value="Unassembled WGS sequence"/>
</dbReference>